<keyword evidence="1" id="KW-1133">Transmembrane helix</keyword>
<keyword evidence="1" id="KW-0135">Cellulose biosynthesis</keyword>
<comment type="function">
    <text evidence="1">Binds the cellulose synthase activator, bis-(3'-5') cyclic diguanylic acid (c-di-GMP).</text>
</comment>
<keyword evidence="1" id="KW-0472">Membrane</keyword>
<evidence type="ECO:0000259" key="2">
    <source>
        <dbReference type="Pfam" id="PF20916"/>
    </source>
</evidence>
<comment type="subcellular location">
    <subcellularLocation>
        <location evidence="1">Cell inner membrane</location>
    </subcellularLocation>
</comment>
<keyword evidence="3" id="KW-0614">Plasmid</keyword>
<gene>
    <name evidence="3" type="ordered locus">Rsph17025_4174</name>
</gene>
<proteinExistence type="inferred from homology"/>
<name>A4X061_CERS5</name>
<dbReference type="KEGG" id="rsq:Rsph17025_4174"/>
<dbReference type="BioCyc" id="RSPH349102:G1G8M-4307-MONOMER"/>
<organism evidence="3">
    <name type="scientific">Cereibacter sphaeroides (strain ATCC 17025 / ATH 2.4.3)</name>
    <name type="common">Rhodobacter sphaeroides</name>
    <dbReference type="NCBI Taxonomy" id="349102"/>
    <lineage>
        <taxon>Bacteria</taxon>
        <taxon>Pseudomonadati</taxon>
        <taxon>Pseudomonadota</taxon>
        <taxon>Alphaproteobacteria</taxon>
        <taxon>Rhodobacterales</taxon>
        <taxon>Paracoccaceae</taxon>
        <taxon>Cereibacter</taxon>
    </lineage>
</organism>
<keyword evidence="1" id="KW-0812">Transmembrane</keyword>
<dbReference type="AlphaFoldDB" id="A4X061"/>
<dbReference type="Gene3D" id="3.30.379.30">
    <property type="match status" value="1"/>
</dbReference>
<keyword evidence="1" id="KW-0973">c-di-GMP</keyword>
<dbReference type="InterPro" id="IPR018513">
    <property type="entry name" value="Cell_synthase_bac"/>
</dbReference>
<dbReference type="Gene3D" id="3.30.379.20">
    <property type="match status" value="1"/>
</dbReference>
<geneLocation type="plasmid" evidence="3">
    <name>pRSPA02</name>
</geneLocation>
<dbReference type="HOGENOM" id="CLU_381668_0_0_5"/>
<keyword evidence="1" id="KW-1003">Cell membrane</keyword>
<dbReference type="GO" id="GO:0006011">
    <property type="term" value="P:UDP-alpha-D-glucose metabolic process"/>
    <property type="evidence" value="ECO:0007669"/>
    <property type="project" value="InterPro"/>
</dbReference>
<keyword evidence="1" id="KW-0997">Cell inner membrane</keyword>
<dbReference type="GO" id="GO:0030244">
    <property type="term" value="P:cellulose biosynthetic process"/>
    <property type="evidence" value="ECO:0007669"/>
    <property type="project" value="UniProtKB-KW"/>
</dbReference>
<feature type="transmembrane region" description="Helical" evidence="1">
    <location>
        <begin position="694"/>
        <end position="718"/>
    </location>
</feature>
<keyword evidence="1" id="KW-0732">Signal</keyword>
<dbReference type="Gene3D" id="2.60.120.260">
    <property type="entry name" value="Galactose-binding domain-like"/>
    <property type="match status" value="2"/>
</dbReference>
<dbReference type="UniPathway" id="UPA00694"/>
<feature type="signal peptide" evidence="1">
    <location>
        <begin position="1"/>
        <end position="21"/>
    </location>
</feature>
<comment type="subunit">
    <text evidence="1">Tightly associated with the cellulose synthase catalytic subunit.</text>
</comment>
<feature type="chain" id="PRO_5015214009" description="Cyclic di-GMP-binding protein" evidence="1">
    <location>
        <begin position="22"/>
        <end position="727"/>
    </location>
</feature>
<dbReference type="Pfam" id="PF03170">
    <property type="entry name" value="BcsB"/>
    <property type="match status" value="2"/>
</dbReference>
<dbReference type="Pfam" id="PF20916">
    <property type="entry name" value="BscB_a-b"/>
    <property type="match status" value="1"/>
</dbReference>
<accession>A4X061</accession>
<dbReference type="EMBL" id="CP000663">
    <property type="protein sequence ID" value="ABP73025.1"/>
    <property type="molecule type" value="Genomic_DNA"/>
</dbReference>
<dbReference type="InterPro" id="IPR048861">
    <property type="entry name" value="BscB-like_C"/>
</dbReference>
<comment type="similarity">
    <text evidence="1">Belongs to the AcsB/BcsB family.</text>
</comment>
<dbReference type="GO" id="GO:0005886">
    <property type="term" value="C:plasma membrane"/>
    <property type="evidence" value="ECO:0007669"/>
    <property type="project" value="UniProtKB-SubCell"/>
</dbReference>
<feature type="domain" description="Cellulose synthase subunit B-like C-terminal" evidence="2">
    <location>
        <begin position="595"/>
        <end position="717"/>
    </location>
</feature>
<protein>
    <recommendedName>
        <fullName evidence="1">Cyclic di-GMP-binding protein</fullName>
    </recommendedName>
    <alternativeName>
        <fullName evidence="1">Cellulose synthase regulatory subunit</fullName>
    </alternativeName>
</protein>
<reference evidence="3" key="1">
    <citation type="submission" date="2007-04" db="EMBL/GenBank/DDBJ databases">
        <title>Complete sequence of plasmid pRSPA02 of Rhodobacter sphaeroides ATCC 17025.</title>
        <authorList>
            <consortium name="US DOE Joint Genome Institute"/>
            <person name="Copeland A."/>
            <person name="Lucas S."/>
            <person name="Lapidus A."/>
            <person name="Barry K."/>
            <person name="Detter J.C."/>
            <person name="Glavina del Rio T."/>
            <person name="Hammon N."/>
            <person name="Israni S."/>
            <person name="Dalin E."/>
            <person name="Tice H."/>
            <person name="Pitluck S."/>
            <person name="Chertkov O."/>
            <person name="Brettin T."/>
            <person name="Bruce D."/>
            <person name="Han C."/>
            <person name="Schmutz J."/>
            <person name="Larimer F."/>
            <person name="Land M."/>
            <person name="Hauser L."/>
            <person name="Kyrpides N."/>
            <person name="Kim E."/>
            <person name="Richardson P."/>
            <person name="Mackenzie C."/>
            <person name="Choudhary M."/>
            <person name="Donohue T.J."/>
            <person name="Kaplan S."/>
        </authorList>
    </citation>
    <scope>NUCLEOTIDE SEQUENCE [LARGE SCALE GENOMIC DNA]</scope>
    <source>
        <strain evidence="3">ATCC 17025</strain>
        <plasmid evidence="3">pRSPA02</plasmid>
    </source>
</reference>
<evidence type="ECO:0000313" key="3">
    <source>
        <dbReference type="EMBL" id="ABP73025.1"/>
    </source>
</evidence>
<comment type="pathway">
    <text evidence="1">Glycan metabolism; bacterial cellulose biosynthesis.</text>
</comment>
<sequence length="727" mass="77530">MRLATAGCLAFSLMLAEGAGAQVIRFEGGDASPAASPAGRPLAEEAGAVDVALRQRQEATGAAGDRAEPSAPRPAALASLIPREPARIGTSILRQQGTQGRLEFEVFAADPGGAASLILAYRNSIAVLPEASSITLSVNDRDVARFAPRGFDGFVRETIPIPPGLLIQGLNRIVLEPQLAHRIYCSTEAWFQLWSDWNLSLSGLAVSHGADRPVLPDEFRAALRAMEGRAQPLVIRRDSTTLIDEKATLARLVGLLGAATGGSLPPVEPQHTHGLHRKTPSPARVTFLASDRSHVGFRRGGDGAAVLVIEYPPGQLADLDGLALLLPPEPAVGDPLPMLTPGRLQTLSSLGFEPFGSSATHSARTIRFRLPQDWLILTNEPATLTLVHAAMPGLVPGSQMVVRVNGEAIRLIRLDGSVPARDDPLEIRFEGRRLRPGINSLDFQVVLPSRFPDRPCPPDTMERFRISPTSTLHVPASPRMILPDLGRDLARVERMEFRISGDGLGLQAALGAMLAGKAPPGPGPAGSIELHVVDLEHLPLFLQERPGLSGLSVGAVLRPLRGQAGGPGDGSEERRRLPLGTREALRWLQLAFGPGQGPLEDWLRGRQGTALLASAGGTDPRRIWLVLGPDADPRQIAGALRAALTTPNGPRGEVALLGRDGRWQSWGSDHAWPRLLEPVSLANLRALVAAYVSWAPGLLVVAGLSVSWIVAIGAWLAIRTGRKRRHV</sequence>
<evidence type="ECO:0000256" key="1">
    <source>
        <dbReference type="RuleBase" id="RU365021"/>
    </source>
</evidence>